<proteinExistence type="predicted"/>
<dbReference type="GO" id="GO:0005886">
    <property type="term" value="C:plasma membrane"/>
    <property type="evidence" value="ECO:0007669"/>
    <property type="project" value="UniProtKB-ARBA"/>
</dbReference>
<dbReference type="EMBL" id="CP009288">
    <property type="protein sequence ID" value="AIQ11170.1"/>
    <property type="molecule type" value="Genomic_DNA"/>
</dbReference>
<evidence type="ECO:0000256" key="4">
    <source>
        <dbReference type="ARBA" id="ARBA00023136"/>
    </source>
</evidence>
<name>A0A089HKE4_PAEDU</name>
<keyword evidence="7" id="KW-1185">Reference proteome</keyword>
<keyword evidence="4 5" id="KW-0472">Membrane</keyword>
<dbReference type="OrthoDB" id="8075495at2"/>
<accession>A0A089HKE4</accession>
<evidence type="ECO:0000256" key="3">
    <source>
        <dbReference type="ARBA" id="ARBA00022989"/>
    </source>
</evidence>
<evidence type="ECO:0000313" key="6">
    <source>
        <dbReference type="EMBL" id="AIQ11170.1"/>
    </source>
</evidence>
<organism evidence="6 7">
    <name type="scientific">Paenibacillus durus</name>
    <name type="common">Paenibacillus azotofixans</name>
    <dbReference type="NCBI Taxonomy" id="44251"/>
    <lineage>
        <taxon>Bacteria</taxon>
        <taxon>Bacillati</taxon>
        <taxon>Bacillota</taxon>
        <taxon>Bacilli</taxon>
        <taxon>Bacillales</taxon>
        <taxon>Paenibacillaceae</taxon>
        <taxon>Paenibacillus</taxon>
    </lineage>
</organism>
<dbReference type="AlphaFoldDB" id="A0A089HKE4"/>
<protein>
    <recommendedName>
        <fullName evidence="8">Cobalt transporter</fullName>
    </recommendedName>
</protein>
<dbReference type="Pfam" id="PF02361">
    <property type="entry name" value="CbiQ"/>
    <property type="match status" value="1"/>
</dbReference>
<evidence type="ECO:0008006" key="8">
    <source>
        <dbReference type="Google" id="ProtNLM"/>
    </source>
</evidence>
<feature type="transmembrane region" description="Helical" evidence="5">
    <location>
        <begin position="105"/>
        <end position="125"/>
    </location>
</feature>
<dbReference type="InterPro" id="IPR003339">
    <property type="entry name" value="ABC/ECF_trnsptr_transmembrane"/>
</dbReference>
<evidence type="ECO:0000256" key="5">
    <source>
        <dbReference type="SAM" id="Phobius"/>
    </source>
</evidence>
<sequence length="261" mass="28344">MKGVKLGQFMQGDTVIHRLDPRTKIIGCLALTFTVLLKADAFIVLIDAALLVLGFQLAQVPLNRMLRRLRGLWLLLGLSFVLQAVITDGQALLAVHGVTVTREGVIQGGLTVFRLAALLLSSCLLTMTTSPIQLASGLEKLLSPLSRIGIPVHKFAMLISISLRFIPVMSEEAEIVARAQRSRGAPLHSSRLLIRIKSVAAVLLPLLAASLQRAGDLAVAMESRCYWGGAHLSRVQRLRYGHKDCVMFGILGLLILLSACR</sequence>
<evidence type="ECO:0000256" key="1">
    <source>
        <dbReference type="ARBA" id="ARBA00004141"/>
    </source>
</evidence>
<comment type="subcellular location">
    <subcellularLocation>
        <location evidence="1">Membrane</location>
        <topology evidence="1">Multi-pass membrane protein</topology>
    </subcellularLocation>
</comment>
<keyword evidence="2 5" id="KW-0812">Transmembrane</keyword>
<dbReference type="PANTHER" id="PTHR33514">
    <property type="entry name" value="PROTEIN ABCI12, CHLOROPLASTIC"/>
    <property type="match status" value="1"/>
</dbReference>
<keyword evidence="3 5" id="KW-1133">Transmembrane helix</keyword>
<gene>
    <name evidence="6" type="ORF">PDUR_03515</name>
</gene>
<evidence type="ECO:0000256" key="2">
    <source>
        <dbReference type="ARBA" id="ARBA00022692"/>
    </source>
</evidence>
<feature type="transmembrane region" description="Helical" evidence="5">
    <location>
        <begin position="41"/>
        <end position="60"/>
    </location>
</feature>
<dbReference type="PANTHER" id="PTHR33514:SF13">
    <property type="entry name" value="PROTEIN ABCI12, CHLOROPLASTIC"/>
    <property type="match status" value="1"/>
</dbReference>
<dbReference type="CDD" id="cd16914">
    <property type="entry name" value="EcfT"/>
    <property type="match status" value="1"/>
</dbReference>
<dbReference type="KEGG" id="pdu:PDUR_03515"/>
<reference evidence="6 7" key="1">
    <citation type="submission" date="2014-08" db="EMBL/GenBank/DDBJ databases">
        <title>Comparative genomics of the Paenibacillus odorifer group.</title>
        <authorList>
            <person name="den Bakker H.C."/>
            <person name="Tsai Y.-C."/>
            <person name="Martin N."/>
            <person name="Korlach J."/>
            <person name="Wiedmann M."/>
        </authorList>
    </citation>
    <scope>NUCLEOTIDE SEQUENCE [LARGE SCALE GENOMIC DNA]</scope>
    <source>
        <strain evidence="6 7">DSM 1735</strain>
    </source>
</reference>
<feature type="transmembrane region" description="Helical" evidence="5">
    <location>
        <begin position="72"/>
        <end position="93"/>
    </location>
</feature>
<evidence type="ECO:0000313" key="7">
    <source>
        <dbReference type="Proteomes" id="UP000029409"/>
    </source>
</evidence>
<dbReference type="Proteomes" id="UP000029409">
    <property type="component" value="Chromosome"/>
</dbReference>
<dbReference type="RefSeq" id="WP_042205099.1">
    <property type="nucleotide sequence ID" value="NZ_CP009288.1"/>
</dbReference>
<dbReference type="STRING" id="44251.PDUR_03515"/>
<dbReference type="eggNOG" id="COG0619">
    <property type="taxonomic scope" value="Bacteria"/>
</dbReference>